<dbReference type="AlphaFoldDB" id="A0A6V7RN69"/>
<dbReference type="GO" id="GO:0016787">
    <property type="term" value="F:hydrolase activity"/>
    <property type="evidence" value="ECO:0007669"/>
    <property type="project" value="UniProtKB-KW"/>
</dbReference>
<evidence type="ECO:0000313" key="1">
    <source>
        <dbReference type="EMBL" id="CAD2079776.1"/>
    </source>
</evidence>
<reference evidence="1 2" key="1">
    <citation type="submission" date="2020-07" db="EMBL/GenBank/DDBJ databases">
        <authorList>
            <person name="Criscuolo A."/>
        </authorList>
    </citation>
    <scope>NUCLEOTIDE SEQUENCE [LARGE SCALE GENOMIC DNA]</scope>
    <source>
        <strain evidence="1">CIP111649</strain>
    </source>
</reference>
<comment type="caution">
    <text evidence="1">The sequence shown here is derived from an EMBL/GenBank/DDBJ whole genome shotgun (WGS) entry which is preliminary data.</text>
</comment>
<organism evidence="1 2">
    <name type="scientific">Jeotgalicoccus meleagridis</name>
    <dbReference type="NCBI Taxonomy" id="2759181"/>
    <lineage>
        <taxon>Bacteria</taxon>
        <taxon>Bacillati</taxon>
        <taxon>Bacillota</taxon>
        <taxon>Bacilli</taxon>
        <taxon>Bacillales</taxon>
        <taxon>Staphylococcaceae</taxon>
        <taxon>Jeotgalicoccus</taxon>
    </lineage>
</organism>
<accession>A0A6V7RN69</accession>
<protein>
    <submittedName>
        <fullName evidence="1">Bifunctional UDP-sugar hydrolase/5'-nucleotidase periplasmic</fullName>
    </submittedName>
</protein>
<dbReference type="RefSeq" id="WP_185126264.1">
    <property type="nucleotide sequence ID" value="NZ_CAJEWD010000008.1"/>
</dbReference>
<dbReference type="SUPFAM" id="SSF56300">
    <property type="entry name" value="Metallo-dependent phosphatases"/>
    <property type="match status" value="1"/>
</dbReference>
<dbReference type="Gene3D" id="3.60.21.10">
    <property type="match status" value="1"/>
</dbReference>
<dbReference type="InterPro" id="IPR029052">
    <property type="entry name" value="Metallo-depent_PP-like"/>
</dbReference>
<dbReference type="EMBL" id="CAJEWD010000008">
    <property type="protein sequence ID" value="CAD2079776.1"/>
    <property type="molecule type" value="Genomic_DNA"/>
</dbReference>
<keyword evidence="1" id="KW-0378">Hydrolase</keyword>
<sequence length="285" mass="33097">MVAEFFNIKLYITQYMNDRLGKMDGVTFSRISSAMNNMPKSEIGKRPIFCDLGGTIGGPESHKGPQNANVMSMNFLRYRFATLNDRDMEYFEHTKTAMRATYFPWISTNIVQKLTNEPYFGQPYRMFNAGKMRIAVLGAYGGYKEEKTKQISMVNLVTSVKKWLRYVHSLENPDYVIVFVSNYLDDQHIEELKKSMEGVGILITASEVETDYSKQTSQFSTTRVHGEAVPLYHHVHNGRIMELDLRFKTRVNTFEYLGHSVAIRDKEFANLREDIEYLDLVHRYI</sequence>
<keyword evidence="2" id="KW-1185">Reference proteome</keyword>
<name>A0A6V7RN69_9STAP</name>
<dbReference type="Proteomes" id="UP000589351">
    <property type="component" value="Unassembled WGS sequence"/>
</dbReference>
<gene>
    <name evidence="1" type="ORF">JEODO184_01757</name>
</gene>
<proteinExistence type="predicted"/>
<evidence type="ECO:0000313" key="2">
    <source>
        <dbReference type="Proteomes" id="UP000589351"/>
    </source>
</evidence>